<evidence type="ECO:0000313" key="2">
    <source>
        <dbReference type="Proteomes" id="UP001165101"/>
    </source>
</evidence>
<proteinExistence type="predicted"/>
<dbReference type="Proteomes" id="UP001165101">
    <property type="component" value="Unassembled WGS sequence"/>
</dbReference>
<reference evidence="1" key="1">
    <citation type="submission" date="2023-04" db="EMBL/GenBank/DDBJ databases">
        <title>Candida boidinii NBRC 1967.</title>
        <authorList>
            <person name="Ichikawa N."/>
            <person name="Sato H."/>
            <person name="Tonouchi N."/>
        </authorList>
    </citation>
    <scope>NUCLEOTIDE SEQUENCE</scope>
    <source>
        <strain evidence="1">NBRC 1967</strain>
    </source>
</reference>
<keyword evidence="2" id="KW-1185">Reference proteome</keyword>
<comment type="caution">
    <text evidence="1">The sequence shown here is derived from an EMBL/GenBank/DDBJ whole genome shotgun (WGS) entry which is preliminary data.</text>
</comment>
<sequence length="158" mass="17673">MSSGPSSMQLDSDNVHPGEITGSQNKASTAVPLDTQNNVHSDVLFNKYRDMYINQLIKQMNGLKEKFEILDKSLDNSVAISKGFLNASNVWNIFFNSNDIIDGDRDEEEDELDEIESEEQEVTGKEGREGRQEINYDANKQVDERGAESNKAVAISPE</sequence>
<accession>A0ACB5U014</accession>
<evidence type="ECO:0000313" key="1">
    <source>
        <dbReference type="EMBL" id="GME98487.1"/>
    </source>
</evidence>
<gene>
    <name evidence="1" type="ORF">Cboi01_000495900</name>
</gene>
<name>A0ACB5U014_CANBO</name>
<protein>
    <submittedName>
        <fullName evidence="1">Unnamed protein product</fullName>
    </submittedName>
</protein>
<organism evidence="1 2">
    <name type="scientific">Candida boidinii</name>
    <name type="common">Yeast</name>
    <dbReference type="NCBI Taxonomy" id="5477"/>
    <lineage>
        <taxon>Eukaryota</taxon>
        <taxon>Fungi</taxon>
        <taxon>Dikarya</taxon>
        <taxon>Ascomycota</taxon>
        <taxon>Saccharomycotina</taxon>
        <taxon>Pichiomycetes</taxon>
        <taxon>Pichiales</taxon>
        <taxon>Pichiaceae</taxon>
        <taxon>Ogataea</taxon>
        <taxon>Ogataea/Candida clade</taxon>
    </lineage>
</organism>
<dbReference type="EMBL" id="BSXV01003507">
    <property type="protein sequence ID" value="GME98487.1"/>
    <property type="molecule type" value="Genomic_DNA"/>
</dbReference>